<feature type="domain" description="DUF3048" evidence="2">
    <location>
        <begin position="50"/>
        <end position="188"/>
    </location>
</feature>
<proteinExistence type="predicted"/>
<keyword evidence="5" id="KW-1185">Reference proteome</keyword>
<reference evidence="4 5" key="1">
    <citation type="journal article" date="2019" name="Int. J. Syst. Evol. Microbiol.">
        <title>The Global Catalogue of Microorganisms (GCM) 10K type strain sequencing project: providing services to taxonomists for standard genome sequencing and annotation.</title>
        <authorList>
            <consortium name="The Broad Institute Genomics Platform"/>
            <consortium name="The Broad Institute Genome Sequencing Center for Infectious Disease"/>
            <person name="Wu L."/>
            <person name="Ma J."/>
        </authorList>
    </citation>
    <scope>NUCLEOTIDE SEQUENCE [LARGE SCALE GENOMIC DNA]</scope>
    <source>
        <strain evidence="4 5">JCM 15749</strain>
    </source>
</reference>
<dbReference type="Pfam" id="PF11258">
    <property type="entry name" value="DUF3048"/>
    <property type="match status" value="1"/>
</dbReference>
<feature type="signal peptide" evidence="1">
    <location>
        <begin position="1"/>
        <end position="23"/>
    </location>
</feature>
<evidence type="ECO:0000313" key="4">
    <source>
        <dbReference type="EMBL" id="GAA2071362.1"/>
    </source>
</evidence>
<feature type="domain" description="DUF3048" evidence="3">
    <location>
        <begin position="216"/>
        <end position="321"/>
    </location>
</feature>
<feature type="chain" id="PRO_5047159532" evidence="1">
    <location>
        <begin position="24"/>
        <end position="334"/>
    </location>
</feature>
<dbReference type="SUPFAM" id="SSF159774">
    <property type="entry name" value="YerB-like"/>
    <property type="match status" value="1"/>
</dbReference>
<dbReference type="Gene3D" id="3.50.90.10">
    <property type="entry name" value="YerB-like"/>
    <property type="match status" value="1"/>
</dbReference>
<dbReference type="PROSITE" id="PS51257">
    <property type="entry name" value="PROKAR_LIPOPROTEIN"/>
    <property type="match status" value="1"/>
</dbReference>
<dbReference type="EMBL" id="BAAAPY010000001">
    <property type="protein sequence ID" value="GAA2071362.1"/>
    <property type="molecule type" value="Genomic_DNA"/>
</dbReference>
<sequence length="334" mass="34387">MMSRWIRSSRTVAALAAATLVLAACSAETEEPEADPSQGEGATLVEVSPLTGEPLDGPLPEHPVMVVKIENTSAGAPQTGLDRADLVVGQLVEGGLTRLAAFYHSSLPSGVGHVRSLRTTDISLAKPVNGTIVASGGAGGVVERVKGNRLGVVVEDEGGAGFSRDSAKSAPCDRLIDLGAAAKRAKKASIPGPYFAWTAEGEASGAPEPAKASRATVRFSASTETQWRLSKGTWKRTNGFATKEFAADNLVVLEVPVSDAGYTDPAGNPVPETILKGSGAATILTADGAVEGTWAKDGIGGSITFAADGEEFTLDPGRTWIEMIPRGSGSVSYR</sequence>
<protein>
    <submittedName>
        <fullName evidence="4">DUF3048 domain-containing protein</fullName>
    </submittedName>
</protein>
<dbReference type="InterPro" id="IPR021416">
    <property type="entry name" value="DUF3048_N"/>
</dbReference>
<evidence type="ECO:0000259" key="2">
    <source>
        <dbReference type="Pfam" id="PF11258"/>
    </source>
</evidence>
<evidence type="ECO:0000259" key="3">
    <source>
        <dbReference type="Pfam" id="PF17479"/>
    </source>
</evidence>
<dbReference type="Proteomes" id="UP001501480">
    <property type="component" value="Unassembled WGS sequence"/>
</dbReference>
<keyword evidence="1" id="KW-0732">Signal</keyword>
<evidence type="ECO:0000313" key="5">
    <source>
        <dbReference type="Proteomes" id="UP001501480"/>
    </source>
</evidence>
<gene>
    <name evidence="4" type="ORF">GCM10009821_06340</name>
</gene>
<dbReference type="InterPro" id="IPR035328">
    <property type="entry name" value="DUF3048_C"/>
</dbReference>
<dbReference type="RefSeq" id="WP_344324175.1">
    <property type="nucleotide sequence ID" value="NZ_BAAAPY010000001.1"/>
</dbReference>
<name>A0ABN2VSY1_9ACTN</name>
<comment type="caution">
    <text evidence="4">The sequence shown here is derived from an EMBL/GenBank/DDBJ whole genome shotgun (WGS) entry which is preliminary data.</text>
</comment>
<dbReference type="Pfam" id="PF17479">
    <property type="entry name" value="DUF3048_C"/>
    <property type="match status" value="1"/>
</dbReference>
<accession>A0ABN2VSY1</accession>
<dbReference type="InterPro" id="IPR023158">
    <property type="entry name" value="YerB-like_sf"/>
</dbReference>
<evidence type="ECO:0000256" key="1">
    <source>
        <dbReference type="SAM" id="SignalP"/>
    </source>
</evidence>
<organism evidence="4 5">
    <name type="scientific">Aeromicrobium halocynthiae</name>
    <dbReference type="NCBI Taxonomy" id="560557"/>
    <lineage>
        <taxon>Bacteria</taxon>
        <taxon>Bacillati</taxon>
        <taxon>Actinomycetota</taxon>
        <taxon>Actinomycetes</taxon>
        <taxon>Propionibacteriales</taxon>
        <taxon>Nocardioidaceae</taxon>
        <taxon>Aeromicrobium</taxon>
    </lineage>
</organism>